<evidence type="ECO:0000256" key="5">
    <source>
        <dbReference type="ARBA" id="ARBA00014651"/>
    </source>
</evidence>
<evidence type="ECO:0000256" key="3">
    <source>
        <dbReference type="ARBA" id="ARBA00005435"/>
    </source>
</evidence>
<name>A0A9P4J390_9PEZI</name>
<evidence type="ECO:0000256" key="9">
    <source>
        <dbReference type="ARBA" id="ARBA00022837"/>
    </source>
</evidence>
<evidence type="ECO:0000313" key="13">
    <source>
        <dbReference type="EMBL" id="KAF2154642.1"/>
    </source>
</evidence>
<reference evidence="13" key="1">
    <citation type="journal article" date="2020" name="Stud. Mycol.">
        <title>101 Dothideomycetes genomes: a test case for predicting lifestyles and emergence of pathogens.</title>
        <authorList>
            <person name="Haridas S."/>
            <person name="Albert R."/>
            <person name="Binder M."/>
            <person name="Bloem J."/>
            <person name="Labutti K."/>
            <person name="Salamov A."/>
            <person name="Andreopoulos B."/>
            <person name="Baker S."/>
            <person name="Barry K."/>
            <person name="Bills G."/>
            <person name="Bluhm B."/>
            <person name="Cannon C."/>
            <person name="Castanera R."/>
            <person name="Culley D."/>
            <person name="Daum C."/>
            <person name="Ezra D."/>
            <person name="Gonzalez J."/>
            <person name="Henrissat B."/>
            <person name="Kuo A."/>
            <person name="Liang C."/>
            <person name="Lipzen A."/>
            <person name="Lutzoni F."/>
            <person name="Magnuson J."/>
            <person name="Mondo S."/>
            <person name="Nolan M."/>
            <person name="Ohm R."/>
            <person name="Pangilinan J."/>
            <person name="Park H.-J."/>
            <person name="Ramirez L."/>
            <person name="Alfaro M."/>
            <person name="Sun H."/>
            <person name="Tritt A."/>
            <person name="Yoshinaga Y."/>
            <person name="Zwiers L.-H."/>
            <person name="Turgeon B."/>
            <person name="Goodwin S."/>
            <person name="Spatafora J."/>
            <person name="Crous P."/>
            <person name="Grigoriev I."/>
        </authorList>
    </citation>
    <scope>NUCLEOTIDE SEQUENCE</scope>
    <source>
        <strain evidence="13">CBS 260.36</strain>
    </source>
</reference>
<dbReference type="GO" id="GO:0016787">
    <property type="term" value="F:hydrolase activity"/>
    <property type="evidence" value="ECO:0007669"/>
    <property type="project" value="UniProtKB-KW"/>
</dbReference>
<comment type="subcellular location">
    <subcellularLocation>
        <location evidence="1">Membrane</location>
        <topology evidence="1">Single-pass membrane protein</topology>
    </subcellularLocation>
    <subcellularLocation>
        <location evidence="2">Mitochondrion</location>
    </subcellularLocation>
</comment>
<dbReference type="EMBL" id="ML996083">
    <property type="protein sequence ID" value="KAF2154642.1"/>
    <property type="molecule type" value="Genomic_DNA"/>
</dbReference>
<dbReference type="SMART" id="SM00318">
    <property type="entry name" value="SNc"/>
    <property type="match status" value="1"/>
</dbReference>
<dbReference type="GO" id="GO:0016020">
    <property type="term" value="C:membrane"/>
    <property type="evidence" value="ECO:0007669"/>
    <property type="project" value="UniProtKB-SubCell"/>
</dbReference>
<keyword evidence="8" id="KW-0378">Hydrolase</keyword>
<dbReference type="GO" id="GO:0005739">
    <property type="term" value="C:mitochondrion"/>
    <property type="evidence" value="ECO:0007669"/>
    <property type="project" value="UniProtKB-SubCell"/>
</dbReference>
<evidence type="ECO:0000256" key="2">
    <source>
        <dbReference type="ARBA" id="ARBA00004173"/>
    </source>
</evidence>
<dbReference type="PANTHER" id="PTHR12302:SF3">
    <property type="entry name" value="SERINE_THREONINE-PROTEIN KINASE 31"/>
    <property type="match status" value="1"/>
</dbReference>
<gene>
    <name evidence="13" type="ORF">K461DRAFT_222939</name>
</gene>
<dbReference type="GO" id="GO:0004519">
    <property type="term" value="F:endonuclease activity"/>
    <property type="evidence" value="ECO:0007669"/>
    <property type="project" value="UniProtKB-KW"/>
</dbReference>
<feature type="domain" description="TNase-like" evidence="12">
    <location>
        <begin position="87"/>
        <end position="256"/>
    </location>
</feature>
<dbReference type="Pfam" id="PF00565">
    <property type="entry name" value="SNase"/>
    <property type="match status" value="1"/>
</dbReference>
<keyword evidence="14" id="KW-1185">Reference proteome</keyword>
<keyword evidence="11" id="KW-0472">Membrane</keyword>
<protein>
    <recommendedName>
        <fullName evidence="4">Probable endonuclease LCL3</fullName>
    </recommendedName>
    <alternativeName>
        <fullName evidence="5">Probable endonuclease lcl3</fullName>
    </alternativeName>
</protein>
<evidence type="ECO:0000256" key="1">
    <source>
        <dbReference type="ARBA" id="ARBA00004167"/>
    </source>
</evidence>
<evidence type="ECO:0000256" key="8">
    <source>
        <dbReference type="ARBA" id="ARBA00022801"/>
    </source>
</evidence>
<dbReference type="Proteomes" id="UP000799439">
    <property type="component" value="Unassembled WGS sequence"/>
</dbReference>
<evidence type="ECO:0000256" key="6">
    <source>
        <dbReference type="ARBA" id="ARBA00022722"/>
    </source>
</evidence>
<organism evidence="13 14">
    <name type="scientific">Myriangium duriaei CBS 260.36</name>
    <dbReference type="NCBI Taxonomy" id="1168546"/>
    <lineage>
        <taxon>Eukaryota</taxon>
        <taxon>Fungi</taxon>
        <taxon>Dikarya</taxon>
        <taxon>Ascomycota</taxon>
        <taxon>Pezizomycotina</taxon>
        <taxon>Dothideomycetes</taxon>
        <taxon>Dothideomycetidae</taxon>
        <taxon>Myriangiales</taxon>
        <taxon>Myriangiaceae</taxon>
        <taxon>Myriangium</taxon>
    </lineage>
</organism>
<feature type="region of interest" description="Disordered" evidence="10">
    <location>
        <begin position="246"/>
        <end position="291"/>
    </location>
</feature>
<dbReference type="AlphaFoldDB" id="A0A9P4J390"/>
<dbReference type="SUPFAM" id="SSF50199">
    <property type="entry name" value="Staphylococcal nuclease"/>
    <property type="match status" value="1"/>
</dbReference>
<dbReference type="InterPro" id="IPR035437">
    <property type="entry name" value="SNase_OB-fold_sf"/>
</dbReference>
<keyword evidence="11" id="KW-1133">Transmembrane helix</keyword>
<dbReference type="InterPro" id="IPR016071">
    <property type="entry name" value="Staphylococal_nuclease_OB-fold"/>
</dbReference>
<dbReference type="PANTHER" id="PTHR12302">
    <property type="entry name" value="EBNA2 BINDING PROTEIN P100"/>
    <property type="match status" value="1"/>
</dbReference>
<keyword evidence="6" id="KW-0540">Nuclease</keyword>
<feature type="compositionally biased region" description="Basic and acidic residues" evidence="10">
    <location>
        <begin position="265"/>
        <end position="291"/>
    </location>
</feature>
<evidence type="ECO:0000256" key="4">
    <source>
        <dbReference type="ARBA" id="ARBA00013404"/>
    </source>
</evidence>
<feature type="transmembrane region" description="Helical" evidence="11">
    <location>
        <begin position="45"/>
        <end position="66"/>
    </location>
</feature>
<keyword evidence="9" id="KW-0106">Calcium</keyword>
<dbReference type="PROSITE" id="PS50830">
    <property type="entry name" value="TNASE_3"/>
    <property type="match status" value="1"/>
</dbReference>
<dbReference type="Gene3D" id="2.40.50.90">
    <property type="match status" value="1"/>
</dbReference>
<comment type="similarity">
    <text evidence="3">Belongs to the LCL3 family.</text>
</comment>
<evidence type="ECO:0000256" key="10">
    <source>
        <dbReference type="SAM" id="MobiDB-lite"/>
    </source>
</evidence>
<evidence type="ECO:0000259" key="12">
    <source>
        <dbReference type="PROSITE" id="PS50830"/>
    </source>
</evidence>
<keyword evidence="11" id="KW-0812">Transmembrane</keyword>
<sequence length="291" mass="32630">MPWTDWLWQRSPSPTPSKDNLPDTISQSLPELDPSTISDLSTSPIATIVLPSLALTTTTLLGIRFYKHNLRRIPTAPFIPPRVFRRRSLYGYVTSVGDGDNFRLFHTPGGRLAGWGILPFRRHHLPLPPSARPNTPPPSPPQKLDTIHVRIAGVDAPELAHFGRPAQPYGAEALTFLRGLVLHRPVRVYLYRRDQYERVVGTAWRKVDVGLAMIREGMATVYEAKFGSEFGGKEKEALYRAAEKEAKARKKGMWGSGKSGAARKNKLESPREYKNRMRDLEEGKGGDKGKK</sequence>
<dbReference type="OrthoDB" id="430293at2759"/>
<evidence type="ECO:0000256" key="11">
    <source>
        <dbReference type="SAM" id="Phobius"/>
    </source>
</evidence>
<keyword evidence="7" id="KW-0255">Endonuclease</keyword>
<accession>A0A9P4J390</accession>
<evidence type="ECO:0000313" key="14">
    <source>
        <dbReference type="Proteomes" id="UP000799439"/>
    </source>
</evidence>
<evidence type="ECO:0000256" key="7">
    <source>
        <dbReference type="ARBA" id="ARBA00022759"/>
    </source>
</evidence>
<proteinExistence type="inferred from homology"/>
<comment type="caution">
    <text evidence="13">The sequence shown here is derived from an EMBL/GenBank/DDBJ whole genome shotgun (WGS) entry which is preliminary data.</text>
</comment>